<dbReference type="HOGENOM" id="CLU_1967051_0_0_9"/>
<dbReference type="PATRIC" id="fig|742743.3.peg.1927"/>
<dbReference type="EMBL" id="ADLT01000065">
    <property type="protein sequence ID" value="EHO62195.1"/>
    <property type="molecule type" value="Genomic_DNA"/>
</dbReference>
<reference evidence="1 2" key="1">
    <citation type="submission" date="2011-11" db="EMBL/GenBank/DDBJ databases">
        <title>The Genome Sequence of Dialister succinatiphilus YIT 11850.</title>
        <authorList>
            <consortium name="The Broad Institute Genome Sequencing Platform"/>
            <person name="Earl A."/>
            <person name="Ward D."/>
            <person name="Feldgarden M."/>
            <person name="Gevers D."/>
            <person name="Morotomi M."/>
            <person name="Young S.K."/>
            <person name="Zeng Q."/>
            <person name="Gargeya S."/>
            <person name="Fitzgerald M."/>
            <person name="Haas B."/>
            <person name="Abouelleil A."/>
            <person name="Alvarado L."/>
            <person name="Arachchi H.M."/>
            <person name="Berlin A."/>
            <person name="Brown A."/>
            <person name="Chapman S.B."/>
            <person name="Dunbar C."/>
            <person name="Gearin G."/>
            <person name="Goldberg J."/>
            <person name="Griggs A."/>
            <person name="Gujja S."/>
            <person name="Heiman D."/>
            <person name="Howarth C."/>
            <person name="Lui A."/>
            <person name="MacDonald P.J.P."/>
            <person name="Montmayeur A."/>
            <person name="Murphy C."/>
            <person name="Neiman D."/>
            <person name="Pearson M."/>
            <person name="Priest M."/>
            <person name="Roberts A."/>
            <person name="Saif S."/>
            <person name="Shea T."/>
            <person name="Sisk P."/>
            <person name="Stolte C."/>
            <person name="Sykes S."/>
            <person name="Wortman J."/>
            <person name="Nusbaum C."/>
            <person name="Birren B."/>
        </authorList>
    </citation>
    <scope>NUCLEOTIDE SEQUENCE [LARGE SCALE GENOMIC DNA]</scope>
    <source>
        <strain evidence="1 2">YIT 11850</strain>
    </source>
</reference>
<dbReference type="Proteomes" id="UP000003277">
    <property type="component" value="Unassembled WGS sequence"/>
</dbReference>
<gene>
    <name evidence="1" type="ORF">HMPREF9453_01913</name>
</gene>
<evidence type="ECO:0000313" key="1">
    <source>
        <dbReference type="EMBL" id="EHO62195.1"/>
    </source>
</evidence>
<organism evidence="1 2">
    <name type="scientific">Dialister succinatiphilus YIT 11850</name>
    <dbReference type="NCBI Taxonomy" id="742743"/>
    <lineage>
        <taxon>Bacteria</taxon>
        <taxon>Bacillati</taxon>
        <taxon>Bacillota</taxon>
        <taxon>Negativicutes</taxon>
        <taxon>Veillonellales</taxon>
        <taxon>Veillonellaceae</taxon>
        <taxon>Dialister</taxon>
    </lineage>
</organism>
<dbReference type="RefSeq" id="WP_008860407.1">
    <property type="nucleotide sequence ID" value="NZ_JH591189.1"/>
</dbReference>
<keyword evidence="2" id="KW-1185">Reference proteome</keyword>
<evidence type="ECO:0000313" key="2">
    <source>
        <dbReference type="Proteomes" id="UP000003277"/>
    </source>
</evidence>
<name>H1D2S5_9FIRM</name>
<proteinExistence type="predicted"/>
<accession>H1D2S5</accession>
<sequence length="127" mass="14938">MTTKKVVYDIVLVMPIQDDISSPGAFMLKESYDNLKEALAKFKELAKEPGRGEKGFILEKATLAHETIERIAIIDYEYKGYKTLNEFFDKRTKIIKDYIDDKITYDEFRDEQLKNMPTLKINKKYLK</sequence>
<comment type="caution">
    <text evidence="1">The sequence shown here is derived from an EMBL/GenBank/DDBJ whole genome shotgun (WGS) entry which is preliminary data.</text>
</comment>
<dbReference type="AlphaFoldDB" id="H1D2S5"/>
<protein>
    <submittedName>
        <fullName evidence="1">Uncharacterized protein</fullName>
    </submittedName>
</protein>